<sequence length="141" mass="15972">MGVASVVTDESWRRNNSWTTQDGMDKCKIRPTKLVSQKAVYIKRICKDNSVSFAIIKAECRALVGCVLPFIRVFDRVVVLSSQNVSRRCTVDVLVLCYVPQFCDYFGWHSNVTRRENVLKWVWSGVGVVVRVSTGDGEAHK</sequence>
<evidence type="ECO:0000313" key="1">
    <source>
        <dbReference type="EMBL" id="KTG29136.1"/>
    </source>
</evidence>
<protein>
    <submittedName>
        <fullName evidence="1">Uncharacterized protein</fullName>
    </submittedName>
</protein>
<proteinExistence type="predicted"/>
<keyword evidence="2" id="KW-1185">Reference proteome</keyword>
<accession>A0A0W1SRV0</accession>
<comment type="caution">
    <text evidence="1">The sequence shown here is derived from an EMBL/GenBank/DDBJ whole genome shotgun (WGS) entry which is preliminary data.</text>
</comment>
<dbReference type="Proteomes" id="UP000053157">
    <property type="component" value="Unassembled WGS sequence"/>
</dbReference>
<reference evidence="1 2" key="1">
    <citation type="submission" date="2015-12" db="EMBL/GenBank/DDBJ databases">
        <title>Haloferax profundi sp. nov. isolated from the Discovery deep brine-seawater interface in the Red Sea.</title>
        <authorList>
            <person name="Zhang G."/>
            <person name="Stingl U."/>
            <person name="Rashid M."/>
        </authorList>
    </citation>
    <scope>NUCLEOTIDE SEQUENCE [LARGE SCALE GENOMIC DNA]</scope>
    <source>
        <strain evidence="1 2">SB29</strain>
    </source>
</reference>
<name>A0A0W1SRV0_9EURY</name>
<organism evidence="1 2">
    <name type="scientific">Haloferax profundi</name>
    <dbReference type="NCBI Taxonomy" id="1544718"/>
    <lineage>
        <taxon>Archaea</taxon>
        <taxon>Methanobacteriati</taxon>
        <taxon>Methanobacteriota</taxon>
        <taxon>Stenosarchaea group</taxon>
        <taxon>Halobacteria</taxon>
        <taxon>Halobacteriales</taxon>
        <taxon>Haloferacaceae</taxon>
        <taxon>Haloferax</taxon>
    </lineage>
</organism>
<dbReference type="EMBL" id="LOPV01000115">
    <property type="protein sequence ID" value="KTG29136.1"/>
    <property type="molecule type" value="Genomic_DNA"/>
</dbReference>
<dbReference type="AlphaFoldDB" id="A0A0W1SRV0"/>
<gene>
    <name evidence="1" type="ORF">AUR66_11180</name>
</gene>
<evidence type="ECO:0000313" key="2">
    <source>
        <dbReference type="Proteomes" id="UP000053157"/>
    </source>
</evidence>